<reference evidence="2 3" key="1">
    <citation type="submission" date="2024-03" db="EMBL/GenBank/DDBJ databases">
        <title>Ignisphaera cupida sp. nov., a hyperthermophilic hydrolytic archaeon from a hot spring of Kamchatka, and proposal of Ignisphaeraceae fam. nov.</title>
        <authorList>
            <person name="Podosokorskaya O.A."/>
            <person name="Elcheninov A.G."/>
            <person name="Maltseva A.I."/>
            <person name="Zayulina K.S."/>
            <person name="Novikov A."/>
            <person name="Merkel A.Y."/>
        </authorList>
    </citation>
    <scope>NUCLEOTIDE SEQUENCE [LARGE SCALE GENOMIC DNA]</scope>
    <source>
        <strain evidence="2 3">38H-sp</strain>
    </source>
</reference>
<dbReference type="RefSeq" id="WP_420069335.1">
    <property type="nucleotide sequence ID" value="NZ_JBCHKQ010000002.1"/>
</dbReference>
<proteinExistence type="predicted"/>
<feature type="chain" id="PRO_5045649858" evidence="1">
    <location>
        <begin position="24"/>
        <end position="355"/>
    </location>
</feature>
<protein>
    <submittedName>
        <fullName evidence="2">Uncharacterized protein</fullName>
    </submittedName>
</protein>
<evidence type="ECO:0000313" key="2">
    <source>
        <dbReference type="EMBL" id="MEM5947888.1"/>
    </source>
</evidence>
<organism evidence="2 3">
    <name type="scientific">Rarispira pelagica</name>
    <dbReference type="NCBI Taxonomy" id="3141764"/>
    <lineage>
        <taxon>Bacteria</taxon>
        <taxon>Pseudomonadati</taxon>
        <taxon>Spirochaetota</taxon>
        <taxon>Spirochaetia</taxon>
        <taxon>Winmispirales</taxon>
        <taxon>Winmispiraceae</taxon>
        <taxon>Rarispira</taxon>
    </lineage>
</organism>
<evidence type="ECO:0000313" key="3">
    <source>
        <dbReference type="Proteomes" id="UP001466331"/>
    </source>
</evidence>
<accession>A0ABU9UB39</accession>
<feature type="signal peptide" evidence="1">
    <location>
        <begin position="1"/>
        <end position="23"/>
    </location>
</feature>
<keyword evidence="3" id="KW-1185">Reference proteome</keyword>
<dbReference type="Proteomes" id="UP001466331">
    <property type="component" value="Unassembled WGS sequence"/>
</dbReference>
<gene>
    <name evidence="2" type="ORF">WKV44_04965</name>
</gene>
<dbReference type="PROSITE" id="PS51257">
    <property type="entry name" value="PROKAR_LIPOPROTEIN"/>
    <property type="match status" value="1"/>
</dbReference>
<comment type="caution">
    <text evidence="2">The sequence shown here is derived from an EMBL/GenBank/DDBJ whole genome shotgun (WGS) entry which is preliminary data.</text>
</comment>
<sequence>MKKKILFTSLIIFSLLAISCAKGTTGLFYSLSIEEEITDNSDLSNDISVADMTESSSYIFINTSFSVFYRTISGTDWSELSFPSDMDICTAISVYNDGTNEYLYAAFSNDSLSDNKLYRVSATNVSSSWEEIWSSSSDRITSLFYVYDGSTTHYLFANRQSSTDHALIYSTTGAASSFTGTTAITASQTPVIGVVYDGSNFWAATRDKLFSNSTLANLGDTAVSDTALSSIEKYTAIALETSNVYVSGVDTTTSGSAENSYLAMYNGSEWQVATYESVWITSIAISGTELVAGLGKGIKTGSDINSLTEPGGNYLSTGLDDIYITELMFVGSDLYAATASNGLWKRSSSLDWSIE</sequence>
<dbReference type="EMBL" id="JBCHKQ010000002">
    <property type="protein sequence ID" value="MEM5947888.1"/>
    <property type="molecule type" value="Genomic_DNA"/>
</dbReference>
<name>A0ABU9UB39_9SPIR</name>
<keyword evidence="1" id="KW-0732">Signal</keyword>
<evidence type="ECO:0000256" key="1">
    <source>
        <dbReference type="SAM" id="SignalP"/>
    </source>
</evidence>